<dbReference type="PANTHER" id="PTHR23150:SF19">
    <property type="entry name" value="FORMYLGLYCINE-GENERATING ENZYME"/>
    <property type="match status" value="1"/>
</dbReference>
<feature type="transmembrane region" description="Helical" evidence="1">
    <location>
        <begin position="7"/>
        <end position="24"/>
    </location>
</feature>
<dbReference type="Pfam" id="PF03781">
    <property type="entry name" value="FGE-sulfatase"/>
    <property type="match status" value="1"/>
</dbReference>
<dbReference type="GO" id="GO:0120147">
    <property type="term" value="F:formylglycine-generating oxidase activity"/>
    <property type="evidence" value="ECO:0007669"/>
    <property type="project" value="TreeGrafter"/>
</dbReference>
<dbReference type="InterPro" id="IPR042095">
    <property type="entry name" value="SUMF_sf"/>
</dbReference>
<name>A0A3A4NN47_ABYX5</name>
<keyword evidence="1" id="KW-0472">Membrane</keyword>
<evidence type="ECO:0000313" key="4">
    <source>
        <dbReference type="Proteomes" id="UP000265882"/>
    </source>
</evidence>
<dbReference type="Gene3D" id="3.90.1580.10">
    <property type="entry name" value="paralog of FGE (formylglycine-generating enzyme)"/>
    <property type="match status" value="1"/>
</dbReference>
<organism evidence="3 4">
    <name type="scientific">Abyssobacteria bacterium (strain SURF_5)</name>
    <dbReference type="NCBI Taxonomy" id="2093360"/>
    <lineage>
        <taxon>Bacteria</taxon>
        <taxon>Pseudomonadati</taxon>
        <taxon>Candidatus Hydrogenedentota</taxon>
        <taxon>Candidatus Abyssobacteria</taxon>
    </lineage>
</organism>
<keyword evidence="1" id="KW-1133">Transmembrane helix</keyword>
<dbReference type="PANTHER" id="PTHR23150">
    <property type="entry name" value="SULFATASE MODIFYING FACTOR 1, 2"/>
    <property type="match status" value="1"/>
</dbReference>
<evidence type="ECO:0000259" key="2">
    <source>
        <dbReference type="Pfam" id="PF03781"/>
    </source>
</evidence>
<proteinExistence type="predicted"/>
<dbReference type="Proteomes" id="UP000265882">
    <property type="component" value="Unassembled WGS sequence"/>
</dbReference>
<evidence type="ECO:0000256" key="1">
    <source>
        <dbReference type="SAM" id="Phobius"/>
    </source>
</evidence>
<dbReference type="InterPro" id="IPR005532">
    <property type="entry name" value="SUMF_dom"/>
</dbReference>
<reference evidence="3 4" key="1">
    <citation type="journal article" date="2017" name="ISME J.">
        <title>Energy and carbon metabolisms in a deep terrestrial subsurface fluid microbial community.</title>
        <authorList>
            <person name="Momper L."/>
            <person name="Jungbluth S.P."/>
            <person name="Lee M.D."/>
            <person name="Amend J.P."/>
        </authorList>
    </citation>
    <scope>NUCLEOTIDE SEQUENCE [LARGE SCALE GENOMIC DNA]</scope>
    <source>
        <strain evidence="3">SURF_5</strain>
    </source>
</reference>
<dbReference type="InterPro" id="IPR016187">
    <property type="entry name" value="CTDL_fold"/>
</dbReference>
<comment type="caution">
    <text evidence="3">The sequence shown here is derived from an EMBL/GenBank/DDBJ whole genome shotgun (WGS) entry which is preliminary data.</text>
</comment>
<keyword evidence="1" id="KW-0812">Transmembrane</keyword>
<dbReference type="InterPro" id="IPR051043">
    <property type="entry name" value="Sulfatase_Mod_Factor_Kinase"/>
</dbReference>
<gene>
    <name evidence="3" type="ORF">C4520_11460</name>
</gene>
<dbReference type="AlphaFoldDB" id="A0A3A4NN47"/>
<accession>A0A3A4NN47</accession>
<sequence length="367" mass="39799">MDSRRRGITVALIVLVIIFAVWVSRTGVKKSMPPAEFEKPAITEAEKPRSMAGTQVPSTQEPAEQILEQVQEIPQEATPEPAPEIARAIAPVAGQPCSPDTPAVAKQRSAAAPAGMVYVPGGIFTMGVSTGAQGSDDMPAHNVCLSGFYIDRFEVTNAQFKEFVDATGYVTDAEKQGASESVRTWRHPYGPDSNFETMLDHPAICVSWNDANAYAGWIGKRLPTEAEWEKAARGTDGRIFPWGNTTPAGSIANVADKSFSAKWSAAGMDDSHKTAAPVGSFPTGKSVYGAEDMAGNVWEWCSDWWDSKYYMQSPPNNPVGPATGEYRIIRGGSWYYHLDGAKTTQRMYFRPDGSSAAIGFRCVLEVK</sequence>
<dbReference type="EMBL" id="QZKU01000077">
    <property type="protein sequence ID" value="RJP20409.1"/>
    <property type="molecule type" value="Genomic_DNA"/>
</dbReference>
<feature type="domain" description="Sulfatase-modifying factor enzyme-like" evidence="2">
    <location>
        <begin position="114"/>
        <end position="363"/>
    </location>
</feature>
<dbReference type="SUPFAM" id="SSF56436">
    <property type="entry name" value="C-type lectin-like"/>
    <property type="match status" value="1"/>
</dbReference>
<evidence type="ECO:0000313" key="3">
    <source>
        <dbReference type="EMBL" id="RJP20409.1"/>
    </source>
</evidence>
<protein>
    <submittedName>
        <fullName evidence="3">Formylglycine-generating enzyme family protein</fullName>
    </submittedName>
</protein>